<evidence type="ECO:0000256" key="1">
    <source>
        <dbReference type="SAM" id="MobiDB-lite"/>
    </source>
</evidence>
<dbReference type="Proteomes" id="UP000587524">
    <property type="component" value="Unassembled WGS sequence"/>
</dbReference>
<feature type="region of interest" description="Disordered" evidence="1">
    <location>
        <begin position="1"/>
        <end position="106"/>
    </location>
</feature>
<feature type="compositionally biased region" description="Basic and acidic residues" evidence="1">
    <location>
        <begin position="58"/>
        <end position="69"/>
    </location>
</feature>
<protein>
    <submittedName>
        <fullName evidence="2">Uncharacterized protein</fullName>
    </submittedName>
</protein>
<reference evidence="2 3" key="1">
    <citation type="submission" date="2020-08" db="EMBL/GenBank/DDBJ databases">
        <title>Genomic Encyclopedia of Type Strains, Phase IV (KMG-IV): sequencing the most valuable type-strain genomes for metagenomic binning, comparative biology and taxonomic classification.</title>
        <authorList>
            <person name="Goeker M."/>
        </authorList>
    </citation>
    <scope>NUCLEOTIDE SEQUENCE [LARGE SCALE GENOMIC DNA]</scope>
    <source>
        <strain evidence="2 3">DSM 17455</strain>
    </source>
</reference>
<evidence type="ECO:0000313" key="3">
    <source>
        <dbReference type="Proteomes" id="UP000587524"/>
    </source>
</evidence>
<comment type="caution">
    <text evidence="2">The sequence shown here is derived from an EMBL/GenBank/DDBJ whole genome shotgun (WGS) entry which is preliminary data.</text>
</comment>
<proteinExistence type="predicted"/>
<organism evidence="2 3">
    <name type="scientific">Aminobacter ciceronei</name>
    <dbReference type="NCBI Taxonomy" id="150723"/>
    <lineage>
        <taxon>Bacteria</taxon>
        <taxon>Pseudomonadati</taxon>
        <taxon>Pseudomonadota</taxon>
        <taxon>Alphaproteobacteria</taxon>
        <taxon>Hyphomicrobiales</taxon>
        <taxon>Phyllobacteriaceae</taxon>
        <taxon>Aminobacter</taxon>
    </lineage>
</organism>
<feature type="compositionally biased region" description="Basic and acidic residues" evidence="1">
    <location>
        <begin position="96"/>
        <end position="106"/>
    </location>
</feature>
<name>A0ABR6CCU9_9HYPH</name>
<evidence type="ECO:0000313" key="2">
    <source>
        <dbReference type="EMBL" id="MBA9022846.1"/>
    </source>
</evidence>
<accession>A0ABR6CCU9</accession>
<gene>
    <name evidence="2" type="ORF">HNQ97_004865</name>
</gene>
<keyword evidence="3" id="KW-1185">Reference proteome</keyword>
<sequence length="106" mass="11120">MDEDQGIGDGDRAVAQGGEVKQRCCASALDEDEQDEQNGGGEPQAKGAWRRVRCLRNGKGERTEAERRGGGASPIHRPGRGLAVAGRASGAPCGPGHDKAERNIDQ</sequence>
<dbReference type="EMBL" id="JACJHZ010000027">
    <property type="protein sequence ID" value="MBA9022846.1"/>
    <property type="molecule type" value="Genomic_DNA"/>
</dbReference>